<dbReference type="SMART" id="SM00327">
    <property type="entry name" value="VWA"/>
    <property type="match status" value="1"/>
</dbReference>
<feature type="transmembrane region" description="Helical" evidence="5">
    <location>
        <begin position="307"/>
        <end position="326"/>
    </location>
</feature>
<dbReference type="Proteomes" id="UP000076586">
    <property type="component" value="Unassembled WGS sequence"/>
</dbReference>
<dbReference type="Pfam" id="PF07584">
    <property type="entry name" value="BatA"/>
    <property type="match status" value="1"/>
</dbReference>
<protein>
    <submittedName>
        <fullName evidence="7">Ca-activated chloride channel family protein</fullName>
    </submittedName>
</protein>
<dbReference type="RefSeq" id="WP_068704072.1">
    <property type="nucleotide sequence ID" value="NZ_BDCR01000003.1"/>
</dbReference>
<evidence type="ECO:0000256" key="3">
    <source>
        <dbReference type="ARBA" id="ARBA00022989"/>
    </source>
</evidence>
<evidence type="ECO:0000256" key="1">
    <source>
        <dbReference type="ARBA" id="ARBA00022475"/>
    </source>
</evidence>
<dbReference type="InterPro" id="IPR050768">
    <property type="entry name" value="UPF0353/GerABKA_families"/>
</dbReference>
<keyword evidence="2 5" id="KW-0812">Transmembrane</keyword>
<sequence>MFHFAQPNYLFLLLLVPLFLGLFYYSNLVRKRKLAKFGDYELLKDLMPNVSQTRQRIKFYLTLAALTLIILAIARPQFGASTESVKRRGIEVMIALDVSNSMLAKDVSPSRLEKAKQMLSKLSESLSNDKVGVIVFAGEAQMQIPLTADYVAAKMFLSSIEPGMISRQGTAIGSAIDLGIQGLSTNAKTGKTIIVITDVENHEDNAIDAAKLAAEKGIMVNVVGIGTPEGSPIPAAGTMSYKKDLSGNVIISKLDEQMGKEVAAAGKGMYVRADNSNGALKALTSSLDKLATAPVESKIYSSRDEQFTTMAWLAFFLLVIEIAILGRQNKWVNRFKWF</sequence>
<evidence type="ECO:0000313" key="7">
    <source>
        <dbReference type="EMBL" id="GAT63152.1"/>
    </source>
</evidence>
<comment type="caution">
    <text evidence="7">The sequence shown here is derived from an EMBL/GenBank/DDBJ whole genome shotgun (WGS) entry which is preliminary data.</text>
</comment>
<gene>
    <name evidence="7" type="ORF">PJIAN_3466</name>
</gene>
<feature type="domain" description="VWFA" evidence="6">
    <location>
        <begin position="91"/>
        <end position="287"/>
    </location>
</feature>
<reference evidence="8" key="2">
    <citation type="journal article" date="2017" name="Genome Announc.">
        <title>Draft genome sequence of Paludibacter jiangxiensis NM7(T), a propionate-producing fermentative bacterium.</title>
        <authorList>
            <person name="Qiu Y.-L."/>
            <person name="Tourlousse D.M."/>
            <person name="Matsuura N."/>
            <person name="Ohashi A."/>
            <person name="Sekiguchi Y."/>
        </authorList>
    </citation>
    <scope>NUCLEOTIDE SEQUENCE [LARGE SCALE GENOMIC DNA]</scope>
    <source>
        <strain evidence="8">NM7</strain>
    </source>
</reference>
<evidence type="ECO:0000256" key="4">
    <source>
        <dbReference type="ARBA" id="ARBA00023136"/>
    </source>
</evidence>
<keyword evidence="1" id="KW-1003">Cell membrane</keyword>
<organism evidence="7 8">
    <name type="scientific">Paludibacter jiangxiensis</name>
    <dbReference type="NCBI Taxonomy" id="681398"/>
    <lineage>
        <taxon>Bacteria</taxon>
        <taxon>Pseudomonadati</taxon>
        <taxon>Bacteroidota</taxon>
        <taxon>Bacteroidia</taxon>
        <taxon>Bacteroidales</taxon>
        <taxon>Paludibacteraceae</taxon>
        <taxon>Paludibacter</taxon>
    </lineage>
</organism>
<dbReference type="Pfam" id="PF13519">
    <property type="entry name" value="VWA_2"/>
    <property type="match status" value="1"/>
</dbReference>
<dbReference type="OrthoDB" id="6206554at2"/>
<name>A0A170ZZI5_9BACT</name>
<dbReference type="STRING" id="681398.PJIAN_3466"/>
<keyword evidence="4 5" id="KW-0472">Membrane</keyword>
<keyword evidence="3 5" id="KW-1133">Transmembrane helix</keyword>
<dbReference type="InterPro" id="IPR036465">
    <property type="entry name" value="vWFA_dom_sf"/>
</dbReference>
<evidence type="ECO:0000256" key="5">
    <source>
        <dbReference type="SAM" id="Phobius"/>
    </source>
</evidence>
<dbReference type="InterPro" id="IPR024163">
    <property type="entry name" value="Aerotolerance_reg_N"/>
</dbReference>
<feature type="transmembrane region" description="Helical" evidence="5">
    <location>
        <begin position="6"/>
        <end position="26"/>
    </location>
</feature>
<reference evidence="8" key="1">
    <citation type="submission" date="2016-04" db="EMBL/GenBank/DDBJ databases">
        <title>Draft genome sequence of Paludibacter jiangxiensis strain NM7.</title>
        <authorList>
            <person name="Qiu Y."/>
            <person name="Matsuura N."/>
            <person name="Ohashi A."/>
            <person name="Tourlousse M.D."/>
            <person name="Sekiguchi Y."/>
        </authorList>
    </citation>
    <scope>NUCLEOTIDE SEQUENCE [LARGE SCALE GENOMIC DNA]</scope>
    <source>
        <strain evidence="8">NM7</strain>
    </source>
</reference>
<evidence type="ECO:0000256" key="2">
    <source>
        <dbReference type="ARBA" id="ARBA00022692"/>
    </source>
</evidence>
<keyword evidence="8" id="KW-1185">Reference proteome</keyword>
<dbReference type="SUPFAM" id="SSF53300">
    <property type="entry name" value="vWA-like"/>
    <property type="match status" value="1"/>
</dbReference>
<dbReference type="EMBL" id="BDCR01000003">
    <property type="protein sequence ID" value="GAT63152.1"/>
    <property type="molecule type" value="Genomic_DNA"/>
</dbReference>
<dbReference type="AlphaFoldDB" id="A0A170ZZI5"/>
<dbReference type="PROSITE" id="PS50234">
    <property type="entry name" value="VWFA"/>
    <property type="match status" value="1"/>
</dbReference>
<dbReference type="Gene3D" id="3.40.50.410">
    <property type="entry name" value="von Willebrand factor, type A domain"/>
    <property type="match status" value="1"/>
</dbReference>
<proteinExistence type="predicted"/>
<dbReference type="PANTHER" id="PTHR22550">
    <property type="entry name" value="SPORE GERMINATION PROTEIN"/>
    <property type="match status" value="1"/>
</dbReference>
<feature type="transmembrane region" description="Helical" evidence="5">
    <location>
        <begin position="57"/>
        <end position="74"/>
    </location>
</feature>
<dbReference type="PANTHER" id="PTHR22550:SF5">
    <property type="entry name" value="LEUCINE ZIPPER PROTEIN 4"/>
    <property type="match status" value="1"/>
</dbReference>
<accession>A0A170ZZI5</accession>
<evidence type="ECO:0000259" key="6">
    <source>
        <dbReference type="PROSITE" id="PS50234"/>
    </source>
</evidence>
<dbReference type="InterPro" id="IPR002035">
    <property type="entry name" value="VWF_A"/>
</dbReference>
<evidence type="ECO:0000313" key="8">
    <source>
        <dbReference type="Proteomes" id="UP000076586"/>
    </source>
</evidence>